<evidence type="ECO:0000313" key="4">
    <source>
        <dbReference type="Proteomes" id="UP000676169"/>
    </source>
</evidence>
<dbReference type="KEGG" id="lamb:KBB96_15850"/>
<dbReference type="PANTHER" id="PTHR33473:SF19">
    <property type="entry name" value="ATP-DEPENDENT CLP PROTEASE ADAPTER PROTEIN CLPS"/>
    <property type="match status" value="1"/>
</dbReference>
<dbReference type="Pfam" id="PF02617">
    <property type="entry name" value="ClpS"/>
    <property type="match status" value="1"/>
</dbReference>
<dbReference type="InterPro" id="IPR014719">
    <property type="entry name" value="Ribosomal_bL12_C/ClpS-like"/>
</dbReference>
<dbReference type="Gene3D" id="3.30.1390.10">
    <property type="match status" value="1"/>
</dbReference>
<evidence type="ECO:0000313" key="3">
    <source>
        <dbReference type="EMBL" id="QUE53323.1"/>
    </source>
</evidence>
<dbReference type="Proteomes" id="UP000676169">
    <property type="component" value="Chromosome"/>
</dbReference>
<dbReference type="HAMAP" id="MF_00302">
    <property type="entry name" value="ClpS"/>
    <property type="match status" value="1"/>
</dbReference>
<dbReference type="EMBL" id="CP073100">
    <property type="protein sequence ID" value="QUE53323.1"/>
    <property type="molecule type" value="Genomic_DNA"/>
</dbReference>
<comment type="subunit">
    <text evidence="1">Binds to the N-terminal domain of the chaperone ClpA.</text>
</comment>
<dbReference type="GO" id="GO:0030163">
    <property type="term" value="P:protein catabolic process"/>
    <property type="evidence" value="ECO:0007669"/>
    <property type="project" value="InterPro"/>
</dbReference>
<dbReference type="PANTHER" id="PTHR33473">
    <property type="entry name" value="ATP-DEPENDENT CLP PROTEASE ADAPTER PROTEIN CLPS1, CHLOROPLASTIC"/>
    <property type="match status" value="1"/>
</dbReference>
<reference evidence="3" key="1">
    <citation type="submission" date="2021-04" db="EMBL/GenBank/DDBJ databases">
        <title>Luteolibacter sp. 32A isolated from the skin of an Anderson's salamander (Ambystoma andersonii).</title>
        <authorList>
            <person name="Spergser J."/>
            <person name="Busse H.-J."/>
        </authorList>
    </citation>
    <scope>NUCLEOTIDE SEQUENCE</scope>
    <source>
        <strain evidence="3">32A</strain>
    </source>
</reference>
<dbReference type="AlphaFoldDB" id="A0A975J3D7"/>
<dbReference type="GO" id="GO:0006508">
    <property type="term" value="P:proteolysis"/>
    <property type="evidence" value="ECO:0007669"/>
    <property type="project" value="UniProtKB-UniRule"/>
</dbReference>
<dbReference type="InterPro" id="IPR003769">
    <property type="entry name" value="ClpS_core"/>
</dbReference>
<keyword evidence="4" id="KW-1185">Reference proteome</keyword>
<dbReference type="NCBIfam" id="NF000668">
    <property type="entry name" value="PRK00033.1-1"/>
    <property type="match status" value="1"/>
</dbReference>
<dbReference type="GO" id="GO:0008233">
    <property type="term" value="F:peptidase activity"/>
    <property type="evidence" value="ECO:0007669"/>
    <property type="project" value="UniProtKB-KW"/>
</dbReference>
<proteinExistence type="inferred from homology"/>
<feature type="domain" description="Adaptor protein ClpS core" evidence="2">
    <location>
        <begin position="20"/>
        <end position="86"/>
    </location>
</feature>
<dbReference type="InterPro" id="IPR022935">
    <property type="entry name" value="ClpS"/>
</dbReference>
<gene>
    <name evidence="1 3" type="primary">clpS</name>
    <name evidence="3" type="ORF">KBB96_15850</name>
</gene>
<accession>A0A975J3D7</accession>
<comment type="similarity">
    <text evidence="1">Belongs to the ClpS family.</text>
</comment>
<dbReference type="SUPFAM" id="SSF54736">
    <property type="entry name" value="ClpS-like"/>
    <property type="match status" value="1"/>
</dbReference>
<name>A0A975J3D7_9BACT</name>
<evidence type="ECO:0000256" key="1">
    <source>
        <dbReference type="HAMAP-Rule" id="MF_00302"/>
    </source>
</evidence>
<protein>
    <recommendedName>
        <fullName evidence="1">ATP-dependent Clp protease adapter protein ClpS</fullName>
    </recommendedName>
</protein>
<sequence>MGGAMATKTETRTREAEALDEPWNVVVHDDPVNLMGYVSWVFQKVFGYGEERANRHMLEVHTAGRSIVWTGTREKAELFVAQLQAHQLTTSLEKPE</sequence>
<keyword evidence="3" id="KW-0378">Hydrolase</keyword>
<keyword evidence="3" id="KW-0645">Protease</keyword>
<evidence type="ECO:0000259" key="2">
    <source>
        <dbReference type="Pfam" id="PF02617"/>
    </source>
</evidence>
<organism evidence="3 4">
    <name type="scientific">Luteolibacter ambystomatis</name>
    <dbReference type="NCBI Taxonomy" id="2824561"/>
    <lineage>
        <taxon>Bacteria</taxon>
        <taxon>Pseudomonadati</taxon>
        <taxon>Verrucomicrobiota</taxon>
        <taxon>Verrucomicrobiia</taxon>
        <taxon>Verrucomicrobiales</taxon>
        <taxon>Verrucomicrobiaceae</taxon>
        <taxon>Luteolibacter</taxon>
    </lineage>
</organism>
<comment type="function">
    <text evidence="1">Involved in the modulation of the specificity of the ClpAP-mediated ATP-dependent protein degradation.</text>
</comment>